<dbReference type="PANTHER" id="PTHR30629:SF2">
    <property type="entry name" value="PROPHAGE INTEGRASE INTS-RELATED"/>
    <property type="match status" value="1"/>
</dbReference>
<dbReference type="PROSITE" id="PS51900">
    <property type="entry name" value="CB"/>
    <property type="match status" value="1"/>
</dbReference>
<dbReference type="SUPFAM" id="SSF56349">
    <property type="entry name" value="DNA breaking-rejoining enzymes"/>
    <property type="match status" value="1"/>
</dbReference>
<feature type="domain" description="Tyr recombinase" evidence="6">
    <location>
        <begin position="181"/>
        <end position="379"/>
    </location>
</feature>
<evidence type="ECO:0000259" key="6">
    <source>
        <dbReference type="PROSITE" id="PS51898"/>
    </source>
</evidence>
<dbReference type="PROSITE" id="PS51898">
    <property type="entry name" value="TYR_RECOMBINASE"/>
    <property type="match status" value="1"/>
</dbReference>
<keyword evidence="4" id="KW-0233">DNA recombination</keyword>
<organism evidence="8 9">
    <name type="scientific">Amycolatopsis tucumanensis</name>
    <dbReference type="NCBI Taxonomy" id="401106"/>
    <lineage>
        <taxon>Bacteria</taxon>
        <taxon>Bacillati</taxon>
        <taxon>Actinomycetota</taxon>
        <taxon>Actinomycetes</taxon>
        <taxon>Pseudonocardiales</taxon>
        <taxon>Pseudonocardiaceae</taxon>
        <taxon>Amycolatopsis</taxon>
    </lineage>
</organism>
<dbReference type="Proteomes" id="UP001501624">
    <property type="component" value="Unassembled WGS sequence"/>
</dbReference>
<dbReference type="RefSeq" id="WP_237335607.1">
    <property type="nucleotide sequence ID" value="NZ_BAABCM010000002.1"/>
</dbReference>
<keyword evidence="2" id="KW-0229">DNA integration</keyword>
<dbReference type="EMBL" id="BAABCM010000002">
    <property type="protein sequence ID" value="GAA3801897.1"/>
    <property type="molecule type" value="Genomic_DNA"/>
</dbReference>
<dbReference type="InterPro" id="IPR044068">
    <property type="entry name" value="CB"/>
</dbReference>
<evidence type="ECO:0000256" key="1">
    <source>
        <dbReference type="ARBA" id="ARBA00008857"/>
    </source>
</evidence>
<accession>A0ABP7HQJ7</accession>
<evidence type="ECO:0000259" key="7">
    <source>
        <dbReference type="PROSITE" id="PS51900"/>
    </source>
</evidence>
<dbReference type="CDD" id="cd01189">
    <property type="entry name" value="INT_ICEBs1_C_like"/>
    <property type="match status" value="1"/>
</dbReference>
<dbReference type="InterPro" id="IPR013762">
    <property type="entry name" value="Integrase-like_cat_sf"/>
</dbReference>
<evidence type="ECO:0000256" key="3">
    <source>
        <dbReference type="ARBA" id="ARBA00023125"/>
    </source>
</evidence>
<dbReference type="Gene3D" id="1.10.150.130">
    <property type="match status" value="1"/>
</dbReference>
<dbReference type="Pfam" id="PF00589">
    <property type="entry name" value="Phage_integrase"/>
    <property type="match status" value="1"/>
</dbReference>
<evidence type="ECO:0000313" key="8">
    <source>
        <dbReference type="EMBL" id="GAA3801897.1"/>
    </source>
</evidence>
<dbReference type="InterPro" id="IPR050808">
    <property type="entry name" value="Phage_Integrase"/>
</dbReference>
<dbReference type="PANTHER" id="PTHR30629">
    <property type="entry name" value="PROPHAGE INTEGRASE"/>
    <property type="match status" value="1"/>
</dbReference>
<dbReference type="InterPro" id="IPR010998">
    <property type="entry name" value="Integrase_recombinase_N"/>
</dbReference>
<reference evidence="9" key="1">
    <citation type="journal article" date="2019" name="Int. J. Syst. Evol. Microbiol.">
        <title>The Global Catalogue of Microorganisms (GCM) 10K type strain sequencing project: providing services to taxonomists for standard genome sequencing and annotation.</title>
        <authorList>
            <consortium name="The Broad Institute Genomics Platform"/>
            <consortium name="The Broad Institute Genome Sequencing Center for Infectious Disease"/>
            <person name="Wu L."/>
            <person name="Ma J."/>
        </authorList>
    </citation>
    <scope>NUCLEOTIDE SEQUENCE [LARGE SCALE GENOMIC DNA]</scope>
    <source>
        <strain evidence="9">JCM 17017</strain>
    </source>
</reference>
<proteinExistence type="inferred from homology"/>
<evidence type="ECO:0000256" key="5">
    <source>
        <dbReference type="PROSITE-ProRule" id="PRU01248"/>
    </source>
</evidence>
<name>A0ABP7HQJ7_9PSEU</name>
<keyword evidence="9" id="KW-1185">Reference proteome</keyword>
<dbReference type="InterPro" id="IPR002104">
    <property type="entry name" value="Integrase_catalytic"/>
</dbReference>
<dbReference type="Gene3D" id="1.10.443.10">
    <property type="entry name" value="Intergrase catalytic core"/>
    <property type="match status" value="1"/>
</dbReference>
<evidence type="ECO:0000256" key="2">
    <source>
        <dbReference type="ARBA" id="ARBA00022908"/>
    </source>
</evidence>
<evidence type="ECO:0000256" key="4">
    <source>
        <dbReference type="ARBA" id="ARBA00023172"/>
    </source>
</evidence>
<evidence type="ECO:0000313" key="9">
    <source>
        <dbReference type="Proteomes" id="UP001501624"/>
    </source>
</evidence>
<dbReference type="InterPro" id="IPR011010">
    <property type="entry name" value="DNA_brk_join_enz"/>
</dbReference>
<sequence length="396" mass="43785">MPRPPLEIGTYGKIRYSALPGGGWRARTQFRDFDGKTRPVERTGKTQGKAAQRLRNAIREWTGSTSGEVTRETKLKDLAVIWMQQVEDEVEQGEKSPNTATTYGSILDRHVLPGLGELRIREATVARIDRFLAALLSNVGSSSAKTARTVLSGMLGLAARYDAITSNPTRDTRRISAGQTKQPRALDADERAEWLAQLEKNEKAVRWDLPDLSKFMMATGVRIGEALGVFWEDIDFEAGTVDVAHTVVRVKGKGLYRKPRPKTKKSERVLPLPSWALEMLKERWNAEARPMASPVFASTSGGLRDPSNVLRVIRQTRGREEFLWVTSHTFRKTTATALDDADVPTRLIADHLGHARVSMTQDVYLGRKSVNPATAAALEGLLDNPSTGKSGDKAGR</sequence>
<comment type="caution">
    <text evidence="8">The sequence shown here is derived from an EMBL/GenBank/DDBJ whole genome shotgun (WGS) entry which is preliminary data.</text>
</comment>
<comment type="similarity">
    <text evidence="1">Belongs to the 'phage' integrase family.</text>
</comment>
<gene>
    <name evidence="8" type="ORF">GCM10022380_19210</name>
</gene>
<feature type="domain" description="Core-binding (CB)" evidence="7">
    <location>
        <begin position="73"/>
        <end position="159"/>
    </location>
</feature>
<keyword evidence="3 5" id="KW-0238">DNA-binding</keyword>
<protein>
    <submittedName>
        <fullName evidence="8">Site-specific integrase</fullName>
    </submittedName>
</protein>